<dbReference type="Proteomes" id="UP000770015">
    <property type="component" value="Unassembled WGS sequence"/>
</dbReference>
<gene>
    <name evidence="11" type="ORF">F5X68DRAFT_193001</name>
</gene>
<feature type="domain" description="RING-type" evidence="10">
    <location>
        <begin position="167"/>
        <end position="355"/>
    </location>
</feature>
<dbReference type="AlphaFoldDB" id="A0A9P8V7P8"/>
<dbReference type="GO" id="GO:0008270">
    <property type="term" value="F:zinc ion binding"/>
    <property type="evidence" value="ECO:0007669"/>
    <property type="project" value="UniProtKB-KW"/>
</dbReference>
<reference evidence="11" key="1">
    <citation type="journal article" date="2021" name="Nat. Commun.">
        <title>Genetic determinants of endophytism in the Arabidopsis root mycobiome.</title>
        <authorList>
            <person name="Mesny F."/>
            <person name="Miyauchi S."/>
            <person name="Thiergart T."/>
            <person name="Pickel B."/>
            <person name="Atanasova L."/>
            <person name="Karlsson M."/>
            <person name="Huettel B."/>
            <person name="Barry K.W."/>
            <person name="Haridas S."/>
            <person name="Chen C."/>
            <person name="Bauer D."/>
            <person name="Andreopoulos W."/>
            <person name="Pangilinan J."/>
            <person name="LaButti K."/>
            <person name="Riley R."/>
            <person name="Lipzen A."/>
            <person name="Clum A."/>
            <person name="Drula E."/>
            <person name="Henrissat B."/>
            <person name="Kohler A."/>
            <person name="Grigoriev I.V."/>
            <person name="Martin F.M."/>
            <person name="Hacquard S."/>
        </authorList>
    </citation>
    <scope>NUCLEOTIDE SEQUENCE</scope>
    <source>
        <strain evidence="11">MPI-SDFR-AT-0117</strain>
    </source>
</reference>
<accession>A0A9P8V7P8</accession>
<dbReference type="InterPro" id="IPR044066">
    <property type="entry name" value="TRIAD_supradom"/>
</dbReference>
<evidence type="ECO:0000256" key="8">
    <source>
        <dbReference type="ARBA" id="ARBA00022833"/>
    </source>
</evidence>
<evidence type="ECO:0000256" key="4">
    <source>
        <dbReference type="ARBA" id="ARBA00022723"/>
    </source>
</evidence>
<dbReference type="PANTHER" id="PTHR11685">
    <property type="entry name" value="RBR FAMILY RING FINGER AND IBR DOMAIN-CONTAINING"/>
    <property type="match status" value="1"/>
</dbReference>
<evidence type="ECO:0000256" key="3">
    <source>
        <dbReference type="ARBA" id="ARBA00022679"/>
    </source>
</evidence>
<evidence type="ECO:0000256" key="2">
    <source>
        <dbReference type="ARBA" id="ARBA00012251"/>
    </source>
</evidence>
<keyword evidence="8" id="KW-0862">Zinc</keyword>
<dbReference type="CDD" id="cd22584">
    <property type="entry name" value="Rcat_RBR_unk"/>
    <property type="match status" value="1"/>
</dbReference>
<keyword evidence="3" id="KW-0808">Transferase</keyword>
<dbReference type="InterPro" id="IPR017907">
    <property type="entry name" value="Znf_RING_CS"/>
</dbReference>
<dbReference type="EC" id="2.3.2.31" evidence="2"/>
<dbReference type="Pfam" id="PF01485">
    <property type="entry name" value="IBR"/>
    <property type="match status" value="1"/>
</dbReference>
<comment type="caution">
    <text evidence="11">The sequence shown here is derived from an EMBL/GenBank/DDBJ whole genome shotgun (WGS) entry which is preliminary data.</text>
</comment>
<evidence type="ECO:0000256" key="5">
    <source>
        <dbReference type="ARBA" id="ARBA00022737"/>
    </source>
</evidence>
<keyword evidence="5" id="KW-0677">Repeat</keyword>
<dbReference type="Gene3D" id="1.20.120.1750">
    <property type="match status" value="1"/>
</dbReference>
<feature type="region of interest" description="Disordered" evidence="9">
    <location>
        <begin position="65"/>
        <end position="84"/>
    </location>
</feature>
<evidence type="ECO:0000256" key="9">
    <source>
        <dbReference type="SAM" id="MobiDB-lite"/>
    </source>
</evidence>
<evidence type="ECO:0000256" key="7">
    <source>
        <dbReference type="ARBA" id="ARBA00022786"/>
    </source>
</evidence>
<dbReference type="SUPFAM" id="SSF57850">
    <property type="entry name" value="RING/U-box"/>
    <property type="match status" value="2"/>
</dbReference>
<evidence type="ECO:0000259" key="10">
    <source>
        <dbReference type="PROSITE" id="PS51873"/>
    </source>
</evidence>
<evidence type="ECO:0000256" key="1">
    <source>
        <dbReference type="ARBA" id="ARBA00001798"/>
    </source>
</evidence>
<evidence type="ECO:0000313" key="11">
    <source>
        <dbReference type="EMBL" id="KAH6679923.1"/>
    </source>
</evidence>
<dbReference type="GO" id="GO:0061630">
    <property type="term" value="F:ubiquitin protein ligase activity"/>
    <property type="evidence" value="ECO:0007669"/>
    <property type="project" value="UniProtKB-EC"/>
</dbReference>
<sequence length="473" mass="53949">MDLSHLDDPTALLVVTLQLEDLRQLQTSTGKGKQRAVDDRPDDHHAQGLLENDLENLKATLESRIRTASTQQSNDDYGDGMDPRNYARFSQRVTCPGAIARRPVRPSQEAPYRRTVVVKKQFFMTDEGQPEQISPHTYEVQRFDEPFEQPESSTWAAGRETEQQQSVKRNCCACQGSFHIIILIQAPCNHDYCGDCIRTLFRNSLVDESMFPPRCCTLPFSPEESIIILGKELYDAFKAKEIEFGTTDRIYCHDTSCATFIPPSAIEGNAAKCTQCNAKTCTDCKAKHHTEECKVDPGTQQVLDLAAQNGWQRCSECGRIIELKAGCYHMTCPCKAQFRYLCGVKWKQCNCPQWSEERLTDRAMGLVDDGLGLRVLADYPLHADYPFHAHLPVQARHQRWDQRWVPVRRFPDVAAQVEEPRRNNIVTQDCTHQSWRSRTGGRCAECHDYLPTYLYECTQCQIAACRGCRLNRL</sequence>
<keyword evidence="12" id="KW-1185">Reference proteome</keyword>
<dbReference type="OrthoDB" id="10009520at2759"/>
<keyword evidence="7" id="KW-0833">Ubl conjugation pathway</keyword>
<feature type="compositionally biased region" description="Polar residues" evidence="9">
    <location>
        <begin position="66"/>
        <end position="75"/>
    </location>
</feature>
<name>A0A9P8V7P8_9PEZI</name>
<organism evidence="11 12">
    <name type="scientific">Plectosphaerella plurivora</name>
    <dbReference type="NCBI Taxonomy" id="936078"/>
    <lineage>
        <taxon>Eukaryota</taxon>
        <taxon>Fungi</taxon>
        <taxon>Dikarya</taxon>
        <taxon>Ascomycota</taxon>
        <taxon>Pezizomycotina</taxon>
        <taxon>Sordariomycetes</taxon>
        <taxon>Hypocreomycetidae</taxon>
        <taxon>Glomerellales</taxon>
        <taxon>Plectosphaerellaceae</taxon>
        <taxon>Plectosphaerella</taxon>
    </lineage>
</organism>
<evidence type="ECO:0000313" key="12">
    <source>
        <dbReference type="Proteomes" id="UP000770015"/>
    </source>
</evidence>
<dbReference type="PROSITE" id="PS00518">
    <property type="entry name" value="ZF_RING_1"/>
    <property type="match status" value="1"/>
</dbReference>
<comment type="catalytic activity">
    <reaction evidence="1">
        <text>[E2 ubiquitin-conjugating enzyme]-S-ubiquitinyl-L-cysteine + [acceptor protein]-L-lysine = [E2 ubiquitin-conjugating enzyme]-L-cysteine + [acceptor protein]-N(6)-ubiquitinyl-L-lysine.</text>
        <dbReference type="EC" id="2.3.2.31"/>
    </reaction>
</comment>
<proteinExistence type="predicted"/>
<evidence type="ECO:0000256" key="6">
    <source>
        <dbReference type="ARBA" id="ARBA00022771"/>
    </source>
</evidence>
<protein>
    <recommendedName>
        <fullName evidence="2">RBR-type E3 ubiquitin transferase</fullName>
        <ecNumber evidence="2">2.3.2.31</ecNumber>
    </recommendedName>
</protein>
<dbReference type="PROSITE" id="PS51873">
    <property type="entry name" value="TRIAD"/>
    <property type="match status" value="1"/>
</dbReference>
<keyword evidence="6" id="KW-0863">Zinc-finger</keyword>
<dbReference type="InterPro" id="IPR031127">
    <property type="entry name" value="E3_UB_ligase_RBR"/>
</dbReference>
<keyword evidence="4" id="KW-0479">Metal-binding</keyword>
<dbReference type="InterPro" id="IPR002867">
    <property type="entry name" value="IBR_dom"/>
</dbReference>
<dbReference type="GO" id="GO:0016567">
    <property type="term" value="P:protein ubiquitination"/>
    <property type="evidence" value="ECO:0007669"/>
    <property type="project" value="InterPro"/>
</dbReference>
<dbReference type="EMBL" id="JAGSXJ010000020">
    <property type="protein sequence ID" value="KAH6679923.1"/>
    <property type="molecule type" value="Genomic_DNA"/>
</dbReference>